<evidence type="ECO:0000256" key="5">
    <source>
        <dbReference type="ARBA" id="ARBA00022490"/>
    </source>
</evidence>
<keyword evidence="16" id="KW-1185">Reference proteome</keyword>
<keyword evidence="8" id="KW-0479">Metal-binding</keyword>
<dbReference type="PANTHER" id="PTHR22938:SF0">
    <property type="entry name" value="E3 UBIQUITIN-PROTEIN LIGASE ZNF598"/>
    <property type="match status" value="1"/>
</dbReference>
<dbReference type="CDD" id="cd16615">
    <property type="entry name" value="RING-HC_ZNF598"/>
    <property type="match status" value="1"/>
</dbReference>
<evidence type="ECO:0000256" key="1">
    <source>
        <dbReference type="ARBA" id="ARBA00000900"/>
    </source>
</evidence>
<feature type="compositionally biased region" description="Low complexity" evidence="13">
    <location>
        <begin position="679"/>
        <end position="699"/>
    </location>
</feature>
<organism evidence="15 16">
    <name type="scientific">Smittium culicis</name>
    <dbReference type="NCBI Taxonomy" id="133412"/>
    <lineage>
        <taxon>Eukaryota</taxon>
        <taxon>Fungi</taxon>
        <taxon>Fungi incertae sedis</taxon>
        <taxon>Zoopagomycota</taxon>
        <taxon>Kickxellomycotina</taxon>
        <taxon>Harpellomycetes</taxon>
        <taxon>Harpellales</taxon>
        <taxon>Legeriomycetaceae</taxon>
        <taxon>Smittium</taxon>
    </lineage>
</organism>
<accession>A0A1R1XNC5</accession>
<dbReference type="InterPro" id="IPR057634">
    <property type="entry name" value="PAH_ZNF598/HEL2"/>
</dbReference>
<dbReference type="EMBL" id="LSSM01004012">
    <property type="protein sequence ID" value="OMJ16108.1"/>
    <property type="molecule type" value="Genomic_DNA"/>
</dbReference>
<dbReference type="PROSITE" id="PS50089">
    <property type="entry name" value="ZF_RING_2"/>
    <property type="match status" value="1"/>
</dbReference>
<dbReference type="InterPro" id="IPR013083">
    <property type="entry name" value="Znf_RING/FYVE/PHD"/>
</dbReference>
<comment type="pathway">
    <text evidence="3">Protein modification; protein ubiquitination.</text>
</comment>
<evidence type="ECO:0000256" key="6">
    <source>
        <dbReference type="ARBA" id="ARBA00022553"/>
    </source>
</evidence>
<feature type="compositionally biased region" description="Low complexity" evidence="13">
    <location>
        <begin position="349"/>
        <end position="361"/>
    </location>
</feature>
<dbReference type="OrthoDB" id="3838338at2759"/>
<feature type="region of interest" description="Disordered" evidence="13">
    <location>
        <begin position="297"/>
        <end position="454"/>
    </location>
</feature>
<keyword evidence="7" id="KW-0808">Transferase</keyword>
<protein>
    <recommendedName>
        <fullName evidence="4">RING-type E3 ubiquitin transferase</fullName>
        <ecNumber evidence="4">2.3.2.27</ecNumber>
    </recommendedName>
</protein>
<dbReference type="AlphaFoldDB" id="A0A1R1XNC5"/>
<comment type="caution">
    <text evidence="15">The sequence shown here is derived from an EMBL/GenBank/DDBJ whole genome shotgun (WGS) entry which is preliminary data.</text>
</comment>
<evidence type="ECO:0000259" key="14">
    <source>
        <dbReference type="PROSITE" id="PS50089"/>
    </source>
</evidence>
<evidence type="ECO:0000256" key="13">
    <source>
        <dbReference type="SAM" id="MobiDB-lite"/>
    </source>
</evidence>
<dbReference type="Pfam" id="PF23202">
    <property type="entry name" value="PAH_ZNF598"/>
    <property type="match status" value="1"/>
</dbReference>
<dbReference type="GO" id="GO:0016567">
    <property type="term" value="P:protein ubiquitination"/>
    <property type="evidence" value="ECO:0007669"/>
    <property type="project" value="TreeGrafter"/>
</dbReference>
<feature type="compositionally biased region" description="Polar residues" evidence="13">
    <location>
        <begin position="443"/>
        <end position="454"/>
    </location>
</feature>
<evidence type="ECO:0000256" key="8">
    <source>
        <dbReference type="ARBA" id="ARBA00022723"/>
    </source>
</evidence>
<evidence type="ECO:0000256" key="2">
    <source>
        <dbReference type="ARBA" id="ARBA00004496"/>
    </source>
</evidence>
<evidence type="ECO:0000256" key="12">
    <source>
        <dbReference type="PROSITE-ProRule" id="PRU00175"/>
    </source>
</evidence>
<evidence type="ECO:0000256" key="10">
    <source>
        <dbReference type="ARBA" id="ARBA00022833"/>
    </source>
</evidence>
<evidence type="ECO:0000256" key="9">
    <source>
        <dbReference type="ARBA" id="ARBA00022771"/>
    </source>
</evidence>
<dbReference type="Gene3D" id="3.30.40.10">
    <property type="entry name" value="Zinc/RING finger domain, C3HC4 (zinc finger)"/>
    <property type="match status" value="1"/>
</dbReference>
<dbReference type="PANTHER" id="PTHR22938">
    <property type="entry name" value="ZINC FINGER PROTEIN 598"/>
    <property type="match status" value="1"/>
</dbReference>
<dbReference type="EC" id="2.3.2.27" evidence="4"/>
<dbReference type="InterPro" id="IPR041888">
    <property type="entry name" value="RING-HC_ZNF598/HEL2"/>
</dbReference>
<gene>
    <name evidence="15" type="ORF">AYI69_g7959</name>
</gene>
<dbReference type="GO" id="GO:0005737">
    <property type="term" value="C:cytoplasm"/>
    <property type="evidence" value="ECO:0007669"/>
    <property type="project" value="UniProtKB-SubCell"/>
</dbReference>
<dbReference type="InterPro" id="IPR013087">
    <property type="entry name" value="Znf_C2H2_type"/>
</dbReference>
<keyword evidence="10" id="KW-0862">Zinc</keyword>
<evidence type="ECO:0000256" key="11">
    <source>
        <dbReference type="ARBA" id="ARBA00035113"/>
    </source>
</evidence>
<feature type="compositionally biased region" description="Polar residues" evidence="13">
    <location>
        <begin position="619"/>
        <end position="632"/>
    </location>
</feature>
<keyword evidence="6" id="KW-0597">Phosphoprotein</keyword>
<keyword evidence="9 12" id="KW-0863">Zinc-finger</keyword>
<dbReference type="InterPro" id="IPR044288">
    <property type="entry name" value="ZNF598/HEL2"/>
</dbReference>
<name>A0A1R1XNC5_9FUNG</name>
<feature type="region of interest" description="Disordered" evidence="13">
    <location>
        <begin position="586"/>
        <end position="724"/>
    </location>
</feature>
<dbReference type="PROSITE" id="PS00028">
    <property type="entry name" value="ZINC_FINGER_C2H2_1"/>
    <property type="match status" value="1"/>
</dbReference>
<comment type="similarity">
    <text evidence="11">Belongs to the ZNF598/HEL2 family.</text>
</comment>
<feature type="compositionally biased region" description="Low complexity" evidence="13">
    <location>
        <begin position="324"/>
        <end position="339"/>
    </location>
</feature>
<dbReference type="Pfam" id="PF25447">
    <property type="entry name" value="RING_ZNF598"/>
    <property type="match status" value="1"/>
</dbReference>
<feature type="compositionally biased region" description="Low complexity" evidence="13">
    <location>
        <begin position="594"/>
        <end position="618"/>
    </location>
</feature>
<evidence type="ECO:0000313" key="16">
    <source>
        <dbReference type="Proteomes" id="UP000187429"/>
    </source>
</evidence>
<dbReference type="Pfam" id="PF23230">
    <property type="entry name" value="zf-C2H2_13"/>
    <property type="match status" value="1"/>
</dbReference>
<comment type="subcellular location">
    <subcellularLocation>
        <location evidence="2">Cytoplasm</location>
    </subcellularLocation>
</comment>
<sequence length="724" mass="80557">MNKKPLNKGASLLERRKTKDEKDVEALDKITCFICASRTYNWAIGSCNHPCCVTCSLRLRALYKTKSCPYCKVDLDKVLFVSSSTKEFSAYKSMQEIYFDKDLGFQCENKKIYEYAISLLSFSCPIRSCDYVDDIGYHGLKIHLANEHQRNFCDICVQHKKVFSSEQLVFYPSTLNKHYRVGNKQDFNGHPECKFCSIFFYDSDMLYIHCRKNHEQCFLCQKVPSKQHIYYQDYRSLVDHFETDHYPCRHPSCIEQKFVIFHSSIDLKAHEYEVHGKNLVGQKAKWEAKKLDIDLNIQSSSRNDRHNASSRNDRHNASSRNDRNNASSRNFDNNNNHASGSKSLPRLKSNNSSTSNLSSLNPIPASDNQSTSANPPSSSSSKKLPNSKIPVQNEQSSSKNSSSNGKKPQLQPNKKEIPGLHFSDPNSLDNAVSKKPADFGKLSQPSSSLGHNSPITNLKSHDDLHKLVLTLLSGSTLKLEEFRKLTKDLKFQKITPNAYVESLSDKLFSKESDLLNVIKSVSDLINNDSLTLTLQIAVKNNKIKKNQFPALQPLTASITKITTAKTVGGAKTWTLKPQAEVNSESFPALSKQASSSKNSTSIANNNNGKGTAANKAINSQSYVKKATVNQEVGQRGKKSNGISQDGQVNGKGAEWVKVPSKDTKKSKAEHFPSLREVVGLSTAQPSSSSGGAQGSSKGAMRGNMPANSSKKKQDGKKPMTLRLV</sequence>
<feature type="domain" description="RING-type" evidence="14">
    <location>
        <begin position="32"/>
        <end position="72"/>
    </location>
</feature>
<dbReference type="InterPro" id="IPR001841">
    <property type="entry name" value="Znf_RING"/>
</dbReference>
<dbReference type="Proteomes" id="UP000187429">
    <property type="component" value="Unassembled WGS sequence"/>
</dbReference>
<dbReference type="GO" id="GO:0061630">
    <property type="term" value="F:ubiquitin protein ligase activity"/>
    <property type="evidence" value="ECO:0007669"/>
    <property type="project" value="UniProtKB-EC"/>
</dbReference>
<dbReference type="InterPro" id="IPR056437">
    <property type="entry name" value="Znf-C2H2_ZNF598/HEL2"/>
</dbReference>
<dbReference type="GO" id="GO:0043022">
    <property type="term" value="F:ribosome binding"/>
    <property type="evidence" value="ECO:0007669"/>
    <property type="project" value="TreeGrafter"/>
</dbReference>
<dbReference type="GO" id="GO:0008270">
    <property type="term" value="F:zinc ion binding"/>
    <property type="evidence" value="ECO:0007669"/>
    <property type="project" value="UniProtKB-KW"/>
</dbReference>
<dbReference type="SMART" id="SM00355">
    <property type="entry name" value="ZnF_C2H2"/>
    <property type="match status" value="4"/>
</dbReference>
<feature type="compositionally biased region" description="Low complexity" evidence="13">
    <location>
        <begin position="396"/>
        <end position="407"/>
    </location>
</feature>
<dbReference type="SUPFAM" id="SSF57850">
    <property type="entry name" value="RING/U-box"/>
    <property type="match status" value="1"/>
</dbReference>
<evidence type="ECO:0000313" key="15">
    <source>
        <dbReference type="EMBL" id="OMJ16108.1"/>
    </source>
</evidence>
<proteinExistence type="inferred from homology"/>
<evidence type="ECO:0000256" key="3">
    <source>
        <dbReference type="ARBA" id="ARBA00004906"/>
    </source>
</evidence>
<feature type="compositionally biased region" description="Low complexity" evidence="13">
    <location>
        <begin position="368"/>
        <end position="388"/>
    </location>
</feature>
<reference evidence="16" key="1">
    <citation type="submission" date="2017-01" db="EMBL/GenBank/DDBJ databases">
        <authorList>
            <person name="Wang Y."/>
            <person name="White M."/>
            <person name="Kvist S."/>
            <person name="Moncalvo J.-M."/>
        </authorList>
    </citation>
    <scope>NUCLEOTIDE SEQUENCE [LARGE SCALE GENOMIC DNA]</scope>
    <source>
        <strain evidence="16">ID-206-W2</strain>
    </source>
</reference>
<comment type="catalytic activity">
    <reaction evidence="1">
        <text>S-ubiquitinyl-[E2 ubiquitin-conjugating enzyme]-L-cysteine + [acceptor protein]-L-lysine = [E2 ubiquitin-conjugating enzyme]-L-cysteine + N(6)-ubiquitinyl-[acceptor protein]-L-lysine.</text>
        <dbReference type="EC" id="2.3.2.27"/>
    </reaction>
</comment>
<feature type="compositionally biased region" description="Basic and acidic residues" evidence="13">
    <location>
        <begin position="302"/>
        <end position="323"/>
    </location>
</feature>
<evidence type="ECO:0000256" key="4">
    <source>
        <dbReference type="ARBA" id="ARBA00012483"/>
    </source>
</evidence>
<dbReference type="GO" id="GO:0072344">
    <property type="term" value="P:rescue of stalled ribosome"/>
    <property type="evidence" value="ECO:0007669"/>
    <property type="project" value="InterPro"/>
</dbReference>
<feature type="compositionally biased region" description="Basic and acidic residues" evidence="13">
    <location>
        <begin position="659"/>
        <end position="673"/>
    </location>
</feature>
<keyword evidence="5" id="KW-0963">Cytoplasm</keyword>
<evidence type="ECO:0000256" key="7">
    <source>
        <dbReference type="ARBA" id="ARBA00022679"/>
    </source>
</evidence>